<protein>
    <recommendedName>
        <fullName evidence="1">NFACT protein RNA binding domain-containing protein</fullName>
    </recommendedName>
</protein>
<sequence>VTALTDEFFRLLRTPKHGFGSGMNPCLDCRILMFSRARENLEEIGADFVFTGEVLGQRPMSQHLRAMRIIDRESGLDGRVLRPLSAKLLPPTIPERQGIVRREALLGIRGRSRREQMALAKERGIADYPCPAGGCRLAEPGFARRMRDLVTHTPDFDLNEVELLKVGRHFRLSPAAKAVVGRDEEENRRIRLLARPDDFLFEVQTWGSPLTLLRGEVDREGIHRAAAMTARYSDAPGPEVWVCYGGPSTALGEEIQVSLMGEQELAELRI</sequence>
<evidence type="ECO:0000313" key="2">
    <source>
        <dbReference type="EMBL" id="GAF79908.1"/>
    </source>
</evidence>
<gene>
    <name evidence="2" type="ORF">S01H1_08889</name>
</gene>
<feature type="non-terminal residue" evidence="2">
    <location>
        <position position="1"/>
    </location>
</feature>
<feature type="domain" description="NFACT protein RNA binding" evidence="1">
    <location>
        <begin position="167"/>
        <end position="267"/>
    </location>
</feature>
<dbReference type="SUPFAM" id="SSF52402">
    <property type="entry name" value="Adenine nucleotide alpha hydrolases-like"/>
    <property type="match status" value="1"/>
</dbReference>
<dbReference type="InterPro" id="IPR059101">
    <property type="entry name" value="NFACT-R_2"/>
</dbReference>
<dbReference type="Gene3D" id="3.40.50.620">
    <property type="entry name" value="HUPs"/>
    <property type="match status" value="1"/>
</dbReference>
<accession>X0SFT6</accession>
<dbReference type="EMBL" id="BARS01004548">
    <property type="protein sequence ID" value="GAF79908.1"/>
    <property type="molecule type" value="Genomic_DNA"/>
</dbReference>
<dbReference type="AlphaFoldDB" id="X0SFT6"/>
<dbReference type="Pfam" id="PF18297">
    <property type="entry name" value="NFACT-R_2"/>
    <property type="match status" value="1"/>
</dbReference>
<reference evidence="2" key="1">
    <citation type="journal article" date="2014" name="Front. Microbiol.">
        <title>High frequency of phylogenetically diverse reductive dehalogenase-homologous genes in deep subseafloor sedimentary metagenomes.</title>
        <authorList>
            <person name="Kawai M."/>
            <person name="Futagami T."/>
            <person name="Toyoda A."/>
            <person name="Takaki Y."/>
            <person name="Nishi S."/>
            <person name="Hori S."/>
            <person name="Arai W."/>
            <person name="Tsubouchi T."/>
            <person name="Morono Y."/>
            <person name="Uchiyama I."/>
            <person name="Ito T."/>
            <person name="Fujiyama A."/>
            <person name="Inagaki F."/>
            <person name="Takami H."/>
        </authorList>
    </citation>
    <scope>NUCLEOTIDE SEQUENCE</scope>
    <source>
        <strain evidence="2">Expedition CK06-06</strain>
    </source>
</reference>
<dbReference type="InterPro" id="IPR014729">
    <property type="entry name" value="Rossmann-like_a/b/a_fold"/>
</dbReference>
<evidence type="ECO:0000259" key="1">
    <source>
        <dbReference type="Pfam" id="PF18297"/>
    </source>
</evidence>
<proteinExistence type="predicted"/>
<name>X0SFT6_9ZZZZ</name>
<comment type="caution">
    <text evidence="2">The sequence shown here is derived from an EMBL/GenBank/DDBJ whole genome shotgun (WGS) entry which is preliminary data.</text>
</comment>
<organism evidence="2">
    <name type="scientific">marine sediment metagenome</name>
    <dbReference type="NCBI Taxonomy" id="412755"/>
    <lineage>
        <taxon>unclassified sequences</taxon>
        <taxon>metagenomes</taxon>
        <taxon>ecological metagenomes</taxon>
    </lineage>
</organism>